<proteinExistence type="predicted"/>
<reference evidence="1 2" key="1">
    <citation type="journal article" date="2014" name="Appl. Environ. Microbiol.">
        <title>Insights into the Microbial Degradation of Rubber and Gutta-Percha by Analysis of the Complete Genome of Nocardia nova SH22a.</title>
        <authorList>
            <person name="Luo Q."/>
            <person name="Hiessl S."/>
            <person name="Poehlein A."/>
            <person name="Daniel R."/>
            <person name="Steinbuchel A."/>
        </authorList>
    </citation>
    <scope>NUCLEOTIDE SEQUENCE [LARGE SCALE GENOMIC DNA]</scope>
    <source>
        <strain evidence="1">SH22a</strain>
    </source>
</reference>
<dbReference type="KEGG" id="nno:NONO_c17580"/>
<evidence type="ECO:0000313" key="2">
    <source>
        <dbReference type="Proteomes" id="UP000019150"/>
    </source>
</evidence>
<dbReference type="RefSeq" id="WP_025348063.1">
    <property type="nucleotide sequence ID" value="NZ_CP006850.1"/>
</dbReference>
<protein>
    <submittedName>
        <fullName evidence="1">Uncharacterized protein</fullName>
    </submittedName>
</protein>
<keyword evidence="2" id="KW-1185">Reference proteome</keyword>
<dbReference type="AlphaFoldDB" id="W5TC59"/>
<dbReference type="PATRIC" id="fig|1415166.3.peg.1781"/>
<organism evidence="1 2">
    <name type="scientific">Nocardia nova SH22a</name>
    <dbReference type="NCBI Taxonomy" id="1415166"/>
    <lineage>
        <taxon>Bacteria</taxon>
        <taxon>Bacillati</taxon>
        <taxon>Actinomycetota</taxon>
        <taxon>Actinomycetes</taxon>
        <taxon>Mycobacteriales</taxon>
        <taxon>Nocardiaceae</taxon>
        <taxon>Nocardia</taxon>
    </lineage>
</organism>
<sequence>MARYGKTELGRCAVDALALSERVREQAPLDTYRHLVAMMRRDPERMAQLMMTLAIFVDPNSTTGDLQRLIDQALEGRFARAAREAVVGL</sequence>
<dbReference type="HOGENOM" id="CLU_2451659_0_0_11"/>
<dbReference type="Proteomes" id="UP000019150">
    <property type="component" value="Chromosome"/>
</dbReference>
<dbReference type="EMBL" id="CP006850">
    <property type="protein sequence ID" value="AHH16558.1"/>
    <property type="molecule type" value="Genomic_DNA"/>
</dbReference>
<gene>
    <name evidence="1" type="ORF">NONO_c17580</name>
</gene>
<name>W5TC59_9NOCA</name>
<evidence type="ECO:0000313" key="1">
    <source>
        <dbReference type="EMBL" id="AHH16558.1"/>
    </source>
</evidence>
<dbReference type="STRING" id="1415166.NONO_c17580"/>
<dbReference type="OrthoDB" id="4569782at2"/>
<accession>W5TC59</accession>